<dbReference type="RefSeq" id="XP_003646958.1">
    <property type="nucleotide sequence ID" value="XM_003646910.1"/>
</dbReference>
<dbReference type="InParanoid" id="I6NDJ9"/>
<dbReference type="InterPro" id="IPR013860">
    <property type="entry name" value="AreA_GATA"/>
</dbReference>
<dbReference type="PANTHER" id="PTHR28014">
    <property type="entry name" value="NEGATIVE REGULATOR OF RAS-CAMP PATHWAY"/>
    <property type="match status" value="1"/>
</dbReference>
<dbReference type="InterPro" id="IPR053043">
    <property type="entry name" value="Ras-cAMP_regulatory"/>
</dbReference>
<proteinExistence type="predicted"/>
<dbReference type="Pfam" id="PF08550">
    <property type="entry name" value="GATA_AreA"/>
    <property type="match status" value="1"/>
</dbReference>
<evidence type="ECO:0000256" key="1">
    <source>
        <dbReference type="SAM" id="MobiDB-lite"/>
    </source>
</evidence>
<accession>I6NDJ9</accession>
<dbReference type="GO" id="GO:0031930">
    <property type="term" value="P:mitochondria-nucleus signaling pathway"/>
    <property type="evidence" value="ECO:0007669"/>
    <property type="project" value="TreeGrafter"/>
</dbReference>
<keyword evidence="4" id="KW-1185">Reference proteome</keyword>
<dbReference type="GO" id="GO:0000122">
    <property type="term" value="P:negative regulation of transcription by RNA polymerase II"/>
    <property type="evidence" value="ECO:0007669"/>
    <property type="project" value="TreeGrafter"/>
</dbReference>
<feature type="region of interest" description="Disordered" evidence="1">
    <location>
        <begin position="512"/>
        <end position="538"/>
    </location>
</feature>
<feature type="region of interest" description="Disordered" evidence="1">
    <location>
        <begin position="443"/>
        <end position="469"/>
    </location>
</feature>
<protein>
    <recommendedName>
        <fullName evidence="2">Nitrogen regulatory protein areA GATA-like domain-containing protein</fullName>
    </recommendedName>
</protein>
<dbReference type="EMBL" id="CP002501">
    <property type="protein sequence ID" value="AET40141.1"/>
    <property type="molecule type" value="Genomic_DNA"/>
</dbReference>
<name>I6NDJ9_ERECY</name>
<dbReference type="GO" id="GO:0005737">
    <property type="term" value="C:cytoplasm"/>
    <property type="evidence" value="ECO:0007669"/>
    <property type="project" value="TreeGrafter"/>
</dbReference>
<dbReference type="AlphaFoldDB" id="I6NDJ9"/>
<dbReference type="HOGENOM" id="CLU_023053_0_0_1"/>
<dbReference type="Proteomes" id="UP000006790">
    <property type="component" value="Chromosome 5"/>
</dbReference>
<feature type="domain" description="Nitrogen regulatory protein areA GATA-like" evidence="2">
    <location>
        <begin position="57"/>
        <end position="84"/>
    </location>
</feature>
<feature type="region of interest" description="Disordered" evidence="1">
    <location>
        <begin position="115"/>
        <end position="143"/>
    </location>
</feature>
<evidence type="ECO:0000313" key="4">
    <source>
        <dbReference type="Proteomes" id="UP000006790"/>
    </source>
</evidence>
<organism evidence="3 4">
    <name type="scientific">Eremothecium cymbalariae (strain CBS 270.75 / DBVPG 7215 / KCTC 17166 / NRRL Y-17582)</name>
    <name type="common">Yeast</name>
    <dbReference type="NCBI Taxonomy" id="931890"/>
    <lineage>
        <taxon>Eukaryota</taxon>
        <taxon>Fungi</taxon>
        <taxon>Dikarya</taxon>
        <taxon>Ascomycota</taxon>
        <taxon>Saccharomycotina</taxon>
        <taxon>Saccharomycetes</taxon>
        <taxon>Saccharomycetales</taxon>
        <taxon>Saccharomycetaceae</taxon>
        <taxon>Eremothecium</taxon>
    </lineage>
</organism>
<gene>
    <name evidence="3" type="ordered locus">Ecym_5386</name>
</gene>
<feature type="region of interest" description="Disordered" evidence="1">
    <location>
        <begin position="349"/>
        <end position="369"/>
    </location>
</feature>
<feature type="region of interest" description="Disordered" evidence="1">
    <location>
        <begin position="233"/>
        <end position="252"/>
    </location>
</feature>
<dbReference type="GO" id="GO:0006808">
    <property type="term" value="P:regulation of nitrogen utilization"/>
    <property type="evidence" value="ECO:0007669"/>
    <property type="project" value="TreeGrafter"/>
</dbReference>
<dbReference type="STRING" id="931890.I6NDJ9"/>
<feature type="compositionally biased region" description="Acidic residues" evidence="1">
    <location>
        <begin position="352"/>
        <end position="369"/>
    </location>
</feature>
<dbReference type="OMA" id="MFLPNNI"/>
<evidence type="ECO:0000259" key="2">
    <source>
        <dbReference type="Pfam" id="PF08550"/>
    </source>
</evidence>
<dbReference type="GeneID" id="11470794"/>
<feature type="compositionally biased region" description="Polar residues" evidence="1">
    <location>
        <begin position="123"/>
        <end position="143"/>
    </location>
</feature>
<dbReference type="FunCoup" id="I6NDJ9">
    <property type="interactions" value="175"/>
</dbReference>
<dbReference type="eggNOG" id="ENOG502RFNU">
    <property type="taxonomic scope" value="Eukaryota"/>
</dbReference>
<evidence type="ECO:0000313" key="3">
    <source>
        <dbReference type="EMBL" id="AET40141.1"/>
    </source>
</evidence>
<dbReference type="KEGG" id="erc:Ecym_5386"/>
<dbReference type="OrthoDB" id="5054775at2759"/>
<sequence length="635" mass="70358">MEEFELGPTSRGVSGAEERGVRTRVLLNDPNTDHIYLKVTPNLFTQEKLHLFESMDMYTSLIKCAKFMENGERLHNLSWRILNKSLLKDNDINKSKKRDGVRNLYNVINPAKQSNLLPVASPKTAQPRSQQLRRYNQERSPQNSFSYVSLHQQKDGSLHSTDGSPIRERVAATSSGNRNRAATSLQVQGQMLRKAPVFLPHSFAKGGSEATGSKLNQDPAANYGREKIFYIDKTPSPEPPSTRDLHSPSDPVLKRTPSLFVAGNSNGNLGCAAVASAASAATTTMTATSTIATTTTASSVNSGNTLGRRSTRSLLDTRNQSLFTQKPGGLNDMVHDASTKGQITRHELLLSSEDEESDWDSMSDDSDLYDDDEFEEEEYYEKQWDELMFTKNKHNNSSDESLLSATHDFRNTPDGDVTTSRTGGVEVKKSLLSDLFLHQLPHTSMTTTNNDDQNNSSNSNNSKIPINGNNSLISRKVSVVSRNETSNITVNGAVTPSSFKNTSSYLEQHFSNENAAPTPSTTSHSSVKHGSRGSFSSVISDSTRERYLHESNAPLTAQTILPTALATHMFIPNGIHQQRMIARHSILIPTGPSTTFKTRKESMDIPSKNRNNSFLKTRMELSEEESFSRVYARRI</sequence>
<reference evidence="3 4" key="1">
    <citation type="journal article" date="2011" name="G3 (Bethesda)">
        <title>Genome evolution in the Eremothecium clade of the Saccharomyces complex revealed by comparative genomics.</title>
        <authorList>
            <person name="Wendland J."/>
            <person name="Walther A."/>
        </authorList>
    </citation>
    <scope>NUCLEOTIDE SEQUENCE [LARGE SCALE GENOMIC DNA]</scope>
    <source>
        <strain evidence="4">CBS 270.75 / DBVPG 7215 / KCTC 17166 / NRRL Y-17582</strain>
    </source>
</reference>
<dbReference type="PANTHER" id="PTHR28014:SF1">
    <property type="entry name" value="NEGATIVE REGULATOR OF RAS-CAMP PATHWAY"/>
    <property type="match status" value="1"/>
</dbReference>